<accession>A0AAV4Y9F7</accession>
<comment type="caution">
    <text evidence="1">The sequence shown here is derived from an EMBL/GenBank/DDBJ whole genome shotgun (WGS) entry which is preliminary data.</text>
</comment>
<name>A0AAV4Y9F7_CAEEX</name>
<protein>
    <recommendedName>
        <fullName evidence="3">Ycf15</fullName>
    </recommendedName>
</protein>
<evidence type="ECO:0000313" key="1">
    <source>
        <dbReference type="EMBL" id="GIZ04037.1"/>
    </source>
</evidence>
<organism evidence="1 2">
    <name type="scientific">Caerostris extrusa</name>
    <name type="common">Bark spider</name>
    <name type="synonym">Caerostris bankana</name>
    <dbReference type="NCBI Taxonomy" id="172846"/>
    <lineage>
        <taxon>Eukaryota</taxon>
        <taxon>Metazoa</taxon>
        <taxon>Ecdysozoa</taxon>
        <taxon>Arthropoda</taxon>
        <taxon>Chelicerata</taxon>
        <taxon>Arachnida</taxon>
        <taxon>Araneae</taxon>
        <taxon>Araneomorphae</taxon>
        <taxon>Entelegynae</taxon>
        <taxon>Araneoidea</taxon>
        <taxon>Araneidae</taxon>
        <taxon>Caerostris</taxon>
    </lineage>
</organism>
<keyword evidence="2" id="KW-1185">Reference proteome</keyword>
<dbReference type="EMBL" id="BPLR01001683">
    <property type="protein sequence ID" value="GIZ04037.1"/>
    <property type="molecule type" value="Genomic_DNA"/>
</dbReference>
<evidence type="ECO:0008006" key="3">
    <source>
        <dbReference type="Google" id="ProtNLM"/>
    </source>
</evidence>
<proteinExistence type="predicted"/>
<sequence length="85" mass="9776">MLIFLRYTCQRDLVSSVSSGRVNEIPTPLQAVFCGDRLHETIRWWTLILVNGCRVTTLRSSEGEKKWTRLAFRANQTPDIEHGSL</sequence>
<gene>
    <name evidence="1" type="ORF">CEXT_144431</name>
</gene>
<dbReference type="Proteomes" id="UP001054945">
    <property type="component" value="Unassembled WGS sequence"/>
</dbReference>
<reference evidence="1 2" key="1">
    <citation type="submission" date="2021-06" db="EMBL/GenBank/DDBJ databases">
        <title>Caerostris extrusa draft genome.</title>
        <authorList>
            <person name="Kono N."/>
            <person name="Arakawa K."/>
        </authorList>
    </citation>
    <scope>NUCLEOTIDE SEQUENCE [LARGE SCALE GENOMIC DNA]</scope>
</reference>
<evidence type="ECO:0000313" key="2">
    <source>
        <dbReference type="Proteomes" id="UP001054945"/>
    </source>
</evidence>
<dbReference type="AlphaFoldDB" id="A0AAV4Y9F7"/>